<dbReference type="GO" id="GO:0005524">
    <property type="term" value="F:ATP binding"/>
    <property type="evidence" value="ECO:0007669"/>
    <property type="project" value="UniProtKB-KW"/>
</dbReference>
<dbReference type="GO" id="GO:0006357">
    <property type="term" value="P:regulation of transcription by RNA polymerase II"/>
    <property type="evidence" value="ECO:0007669"/>
    <property type="project" value="UniProtKB-ARBA"/>
</dbReference>
<evidence type="ECO:0000256" key="4">
    <source>
        <dbReference type="ARBA" id="ARBA00026170"/>
    </source>
</evidence>
<dbReference type="Proteomes" id="UP001152795">
    <property type="component" value="Unassembled WGS sequence"/>
</dbReference>
<evidence type="ECO:0000313" key="5">
    <source>
        <dbReference type="EMBL" id="CAB3993709.1"/>
    </source>
</evidence>
<organism evidence="5 6">
    <name type="scientific">Paramuricea clavata</name>
    <name type="common">Red gorgonian</name>
    <name type="synonym">Violescent sea-whip</name>
    <dbReference type="NCBI Taxonomy" id="317549"/>
    <lineage>
        <taxon>Eukaryota</taxon>
        <taxon>Metazoa</taxon>
        <taxon>Cnidaria</taxon>
        <taxon>Anthozoa</taxon>
        <taxon>Octocorallia</taxon>
        <taxon>Malacalcyonacea</taxon>
        <taxon>Plexauridae</taxon>
        <taxon>Paramuricea</taxon>
    </lineage>
</organism>
<comment type="caution">
    <text evidence="5">The sequence shown here is derived from an EMBL/GenBank/DDBJ whole genome shotgun (WGS) entry which is preliminary data.</text>
</comment>
<dbReference type="GO" id="GO:0006400">
    <property type="term" value="P:tRNA modification"/>
    <property type="evidence" value="ECO:0007669"/>
    <property type="project" value="UniProtKB-ARBA"/>
</dbReference>
<sequence>MPFIIICGYPASGKTTRCSELQEYFTQKHGKGVEVINDDMLEFDKNTVYSSSANEKSARGSMKSAVERLMSRDIVVILDSLNYIKGYRYELYCSAKAHKTPHCVIYCESSKENCIEWNRKRDDKYNDELMDELVMRFEPPDSKNRWDSPLFTIQVDDTLPFDAIYDAVINRIPPPPNQSTQCQPLSATNFLNDLDRKTQDVITAILAAQRTSLPGELISIPGSTNKVHFQRHVTMGELRRLRKQFITYSKMHPVEDTSKLGNMFVDYLNSTVT</sequence>
<keyword evidence="6" id="KW-1185">Reference proteome</keyword>
<evidence type="ECO:0000256" key="1">
    <source>
        <dbReference type="ARBA" id="ARBA00022741"/>
    </source>
</evidence>
<dbReference type="Gene3D" id="3.40.50.300">
    <property type="entry name" value="P-loop containing nucleotide triphosphate hydrolases"/>
    <property type="match status" value="1"/>
</dbReference>
<dbReference type="AlphaFoldDB" id="A0A7D9HZL1"/>
<protein>
    <recommendedName>
        <fullName evidence="4">Protein KTI12 homolog</fullName>
    </recommendedName>
</protein>
<evidence type="ECO:0000313" key="6">
    <source>
        <dbReference type="Proteomes" id="UP001152795"/>
    </source>
</evidence>
<dbReference type="EMBL" id="CACRXK020002313">
    <property type="protein sequence ID" value="CAB3993709.1"/>
    <property type="molecule type" value="Genomic_DNA"/>
</dbReference>
<proteinExistence type="inferred from homology"/>
<dbReference type="SUPFAM" id="SSF52540">
    <property type="entry name" value="P-loop containing nucleoside triphosphate hydrolases"/>
    <property type="match status" value="1"/>
</dbReference>
<dbReference type="FunFam" id="3.40.50.300:FF:000827">
    <property type="entry name" value="KTI12 chromatin-associated homolog"/>
    <property type="match status" value="1"/>
</dbReference>
<dbReference type="Pfam" id="PF08433">
    <property type="entry name" value="KTI12"/>
    <property type="match status" value="1"/>
</dbReference>
<dbReference type="InterPro" id="IPR027417">
    <property type="entry name" value="P-loop_NTPase"/>
</dbReference>
<dbReference type="InterPro" id="IPR013641">
    <property type="entry name" value="KTI12/PSTK"/>
</dbReference>
<dbReference type="OrthoDB" id="9972657at2759"/>
<evidence type="ECO:0000256" key="3">
    <source>
        <dbReference type="ARBA" id="ARBA00025768"/>
    </source>
</evidence>
<accession>A0A7D9HZL1</accession>
<reference evidence="5" key="1">
    <citation type="submission" date="2020-04" db="EMBL/GenBank/DDBJ databases">
        <authorList>
            <person name="Alioto T."/>
            <person name="Alioto T."/>
            <person name="Gomez Garrido J."/>
        </authorList>
    </citation>
    <scope>NUCLEOTIDE SEQUENCE</scope>
    <source>
        <strain evidence="5">A484AB</strain>
    </source>
</reference>
<evidence type="ECO:0000256" key="2">
    <source>
        <dbReference type="ARBA" id="ARBA00022840"/>
    </source>
</evidence>
<gene>
    <name evidence="5" type="ORF">PACLA_8A070691</name>
</gene>
<keyword evidence="2" id="KW-0067">ATP-binding</keyword>
<dbReference type="PANTHER" id="PTHR12435">
    <property type="match status" value="1"/>
</dbReference>
<keyword evidence="1" id="KW-0547">Nucleotide-binding</keyword>
<name>A0A7D9HZL1_PARCT</name>
<comment type="similarity">
    <text evidence="3">Belongs to the KTI12 family.</text>
</comment>